<protein>
    <submittedName>
        <fullName evidence="2">Uncharacterized protein</fullName>
    </submittedName>
</protein>
<feature type="compositionally biased region" description="Basic and acidic residues" evidence="1">
    <location>
        <begin position="126"/>
        <end position="152"/>
    </location>
</feature>
<feature type="non-terminal residue" evidence="2">
    <location>
        <position position="435"/>
    </location>
</feature>
<evidence type="ECO:0000256" key="1">
    <source>
        <dbReference type="SAM" id="MobiDB-lite"/>
    </source>
</evidence>
<evidence type="ECO:0000313" key="3">
    <source>
        <dbReference type="Proteomes" id="UP001189429"/>
    </source>
</evidence>
<organism evidence="2 3">
    <name type="scientific">Prorocentrum cordatum</name>
    <dbReference type="NCBI Taxonomy" id="2364126"/>
    <lineage>
        <taxon>Eukaryota</taxon>
        <taxon>Sar</taxon>
        <taxon>Alveolata</taxon>
        <taxon>Dinophyceae</taxon>
        <taxon>Prorocentrales</taxon>
        <taxon>Prorocentraceae</taxon>
        <taxon>Prorocentrum</taxon>
    </lineage>
</organism>
<keyword evidence="3" id="KW-1185">Reference proteome</keyword>
<dbReference type="EMBL" id="CAUYUJ010009860">
    <property type="protein sequence ID" value="CAK0827863.1"/>
    <property type="molecule type" value="Genomic_DNA"/>
</dbReference>
<feature type="compositionally biased region" description="Low complexity" evidence="1">
    <location>
        <begin position="153"/>
        <end position="162"/>
    </location>
</feature>
<proteinExistence type="predicted"/>
<reference evidence="2" key="1">
    <citation type="submission" date="2023-10" db="EMBL/GenBank/DDBJ databases">
        <authorList>
            <person name="Chen Y."/>
            <person name="Shah S."/>
            <person name="Dougan E. K."/>
            <person name="Thang M."/>
            <person name="Chan C."/>
        </authorList>
    </citation>
    <scope>NUCLEOTIDE SEQUENCE [LARGE SCALE GENOMIC DNA]</scope>
</reference>
<evidence type="ECO:0000313" key="2">
    <source>
        <dbReference type="EMBL" id="CAK0827863.1"/>
    </source>
</evidence>
<dbReference type="Proteomes" id="UP001189429">
    <property type="component" value="Unassembled WGS sequence"/>
</dbReference>
<feature type="compositionally biased region" description="Acidic residues" evidence="1">
    <location>
        <begin position="183"/>
        <end position="197"/>
    </location>
</feature>
<comment type="caution">
    <text evidence="2">The sequence shown here is derived from an EMBL/GenBank/DDBJ whole genome shotgun (WGS) entry which is preliminary data.</text>
</comment>
<feature type="region of interest" description="Disordered" evidence="1">
    <location>
        <begin position="31"/>
        <end position="197"/>
    </location>
</feature>
<feature type="compositionally biased region" description="Low complexity" evidence="1">
    <location>
        <begin position="62"/>
        <end position="97"/>
    </location>
</feature>
<name>A0ABN9S7N2_9DINO</name>
<accession>A0ABN9S7N2</accession>
<sequence length="435" mass="44868">MAPKKLPKLPDGSRWGRLDLDNFVAPAAARASTVEGSSPLRARLSRQAPSSIASGAEKRPAEAPASSAGKRAAAASALRRPAAASSAREAAEAAVTAGEEEARGPLEGLPEAGAAGRAEDDASADPARREGAAGGGDREGRALSEERGKASSEVEADAAAADVEAEADDLRQLAEESGGDGGELGEEEQPREEDPEAIDAAAAASGHALRFFGEWVDAYMPPVLKEHAAYVTESMPQALSVAALGDGMLVAAPVLTELQRVFQKHGLLSEGFRIAAHCRTDAAKSTVANQRAEVFARWCAPLGGSGRSVDDGIRGVGGLPRGAAARARGGPALLLGSCSFRRPGASGASAASILLQCAAQNSELVLVESTDGPGESIPHDELQETDEWQCLTFVVDSADYGAPFSKCSRWRLAARGGALLNMESGTEFFRVFAES</sequence>
<gene>
    <name evidence="2" type="ORF">PCOR1329_LOCUS27279</name>
</gene>